<organism evidence="2 3">
    <name type="scientific">Ectopseudomonas oleovorans</name>
    <name type="common">Pseudomonas oleovorans</name>
    <dbReference type="NCBI Taxonomy" id="301"/>
    <lineage>
        <taxon>Bacteria</taxon>
        <taxon>Pseudomonadati</taxon>
        <taxon>Pseudomonadota</taxon>
        <taxon>Gammaproteobacteria</taxon>
        <taxon>Pseudomonadales</taxon>
        <taxon>Pseudomonadaceae</taxon>
        <taxon>Ectopseudomonas</taxon>
    </lineage>
</organism>
<evidence type="ECO:0008006" key="4">
    <source>
        <dbReference type="Google" id="ProtNLM"/>
    </source>
</evidence>
<dbReference type="Proteomes" id="UP000244052">
    <property type="component" value="Unassembled WGS sequence"/>
</dbReference>
<keyword evidence="1" id="KW-0732">Signal</keyword>
<dbReference type="Pfam" id="PF13663">
    <property type="entry name" value="DUF4148"/>
    <property type="match status" value="2"/>
</dbReference>
<dbReference type="InterPro" id="IPR025421">
    <property type="entry name" value="DUF4148"/>
</dbReference>
<evidence type="ECO:0000313" key="3">
    <source>
        <dbReference type="Proteomes" id="UP000244052"/>
    </source>
</evidence>
<protein>
    <recommendedName>
        <fullName evidence="4">DUF4148 domain-containing protein</fullName>
    </recommendedName>
</protein>
<name>A0A2T5PTF6_ECTOL</name>
<accession>A0A2T5PTF6</accession>
<gene>
    <name evidence="2" type="ORF">DBO86_00510</name>
</gene>
<keyword evidence="3" id="KW-1185">Reference proteome</keyword>
<proteinExistence type="predicted"/>
<evidence type="ECO:0000256" key="1">
    <source>
        <dbReference type="SAM" id="SignalP"/>
    </source>
</evidence>
<evidence type="ECO:0000313" key="2">
    <source>
        <dbReference type="EMBL" id="PTU81022.1"/>
    </source>
</evidence>
<comment type="caution">
    <text evidence="2">The sequence shown here is derived from an EMBL/GenBank/DDBJ whole genome shotgun (WGS) entry which is preliminary data.</text>
</comment>
<dbReference type="EMBL" id="QASO01000001">
    <property type="protein sequence ID" value="PTU81022.1"/>
    <property type="molecule type" value="Genomic_DNA"/>
</dbReference>
<dbReference type="AlphaFoldDB" id="A0A2T5PTF6"/>
<feature type="chain" id="PRO_5015514366" description="DUF4148 domain-containing protein" evidence="1">
    <location>
        <begin position="22"/>
        <end position="128"/>
    </location>
</feature>
<feature type="signal peptide" evidence="1">
    <location>
        <begin position="1"/>
        <end position="21"/>
    </location>
</feature>
<sequence>MKAQTALIGFVILASSSLCWAGSSNQATGGQSLTREQVRAELEEARRQGLLMEGDVYPVEMPTTGRSKTRAEVLQELQEAREQGLLYLHEGEYPGEFPRDTGPGRTRAEVLRELEQARQEGTHVVNEP</sequence>
<reference evidence="2 3" key="1">
    <citation type="submission" date="2018-04" db="EMBL/GenBank/DDBJ databases">
        <title>Pseudomonas sp. nov., isolated from mangrove soil.</title>
        <authorList>
            <person name="Chen C."/>
        </authorList>
    </citation>
    <scope>NUCLEOTIDE SEQUENCE [LARGE SCALE GENOMIC DNA]</scope>
    <source>
        <strain evidence="2 3">JCM 14246</strain>
    </source>
</reference>
<dbReference type="RefSeq" id="WP_108232689.1">
    <property type="nucleotide sequence ID" value="NZ_QASO01000001.1"/>
</dbReference>